<dbReference type="InterPro" id="IPR042282">
    <property type="entry name" value="FKBP6/shu"/>
</dbReference>
<dbReference type="OrthoDB" id="8116123at2759"/>
<keyword evidence="2" id="KW-0677">Repeat</keyword>
<protein>
    <recommendedName>
        <fullName evidence="4">peptidylprolyl isomerase</fullName>
        <ecNumber evidence="4">5.2.1.8</ecNumber>
    </recommendedName>
</protein>
<evidence type="ECO:0000256" key="1">
    <source>
        <dbReference type="ARBA" id="ARBA00009648"/>
    </source>
</evidence>
<dbReference type="PROSITE" id="PS50005">
    <property type="entry name" value="TPR"/>
    <property type="match status" value="1"/>
</dbReference>
<comment type="caution">
    <text evidence="8">The sequence shown here is derived from an EMBL/GenBank/DDBJ whole genome shotgun (WGS) entry which is preliminary data.</text>
</comment>
<dbReference type="GO" id="GO:0005737">
    <property type="term" value="C:cytoplasm"/>
    <property type="evidence" value="ECO:0007669"/>
    <property type="project" value="TreeGrafter"/>
</dbReference>
<dbReference type="EMBL" id="QOIP01000003">
    <property type="protein sequence ID" value="RLU25102.1"/>
    <property type="molecule type" value="Genomic_DNA"/>
</dbReference>
<keyword evidence="6" id="KW-0175">Coiled coil</keyword>
<dbReference type="PANTHER" id="PTHR46674">
    <property type="entry name" value="INACTIVE PEPTIDYL-PROLYL CIS-TRANS ISOMERASE FKBP6"/>
    <property type="match status" value="1"/>
</dbReference>
<dbReference type="AlphaFoldDB" id="A0A3L8DXT2"/>
<dbReference type="InterPro" id="IPR019734">
    <property type="entry name" value="TPR_rpt"/>
</dbReference>
<dbReference type="SUPFAM" id="SSF54534">
    <property type="entry name" value="FKBP-like"/>
    <property type="match status" value="1"/>
</dbReference>
<organism evidence="8 9">
    <name type="scientific">Ooceraea biroi</name>
    <name type="common">Clonal raider ant</name>
    <name type="synonym">Cerapachys biroi</name>
    <dbReference type="NCBI Taxonomy" id="2015173"/>
    <lineage>
        <taxon>Eukaryota</taxon>
        <taxon>Metazoa</taxon>
        <taxon>Ecdysozoa</taxon>
        <taxon>Arthropoda</taxon>
        <taxon>Hexapoda</taxon>
        <taxon>Insecta</taxon>
        <taxon>Pterygota</taxon>
        <taxon>Neoptera</taxon>
        <taxon>Endopterygota</taxon>
        <taxon>Hymenoptera</taxon>
        <taxon>Apocrita</taxon>
        <taxon>Aculeata</taxon>
        <taxon>Formicoidea</taxon>
        <taxon>Formicidae</taxon>
        <taxon>Dorylinae</taxon>
        <taxon>Ooceraea</taxon>
    </lineage>
</organism>
<evidence type="ECO:0000313" key="9">
    <source>
        <dbReference type="Proteomes" id="UP000279307"/>
    </source>
</evidence>
<evidence type="ECO:0000256" key="4">
    <source>
        <dbReference type="PROSITE-ProRule" id="PRU00277"/>
    </source>
</evidence>
<keyword evidence="3 5" id="KW-0802">TPR repeat</keyword>
<dbReference type="GO" id="GO:0007283">
    <property type="term" value="P:spermatogenesis"/>
    <property type="evidence" value="ECO:0007669"/>
    <property type="project" value="TreeGrafter"/>
</dbReference>
<dbReference type="Gene3D" id="1.25.40.10">
    <property type="entry name" value="Tetratricopeptide repeat domain"/>
    <property type="match status" value="1"/>
</dbReference>
<accession>A0A3L8DXT2</accession>
<dbReference type="InterPro" id="IPR011990">
    <property type="entry name" value="TPR-like_helical_dom_sf"/>
</dbReference>
<dbReference type="PROSITE" id="PS50059">
    <property type="entry name" value="FKBP_PPIASE"/>
    <property type="match status" value="1"/>
</dbReference>
<comment type="catalytic activity">
    <reaction evidence="4">
        <text>[protein]-peptidylproline (omega=180) = [protein]-peptidylproline (omega=0)</text>
        <dbReference type="Rhea" id="RHEA:16237"/>
        <dbReference type="Rhea" id="RHEA-COMP:10747"/>
        <dbReference type="Rhea" id="RHEA-COMP:10748"/>
        <dbReference type="ChEBI" id="CHEBI:83833"/>
        <dbReference type="ChEBI" id="CHEBI:83834"/>
        <dbReference type="EC" id="5.2.1.8"/>
    </reaction>
</comment>
<keyword evidence="4" id="KW-0697">Rotamase</keyword>
<feature type="repeat" description="TPR" evidence="5">
    <location>
        <begin position="309"/>
        <end position="342"/>
    </location>
</feature>
<dbReference type="PANTHER" id="PTHR46674:SF1">
    <property type="entry name" value="INACTIVE PEPTIDYL-PROLYL CIS-TRANS ISOMERASE FKBP6"/>
    <property type="match status" value="1"/>
</dbReference>
<dbReference type="SUPFAM" id="SSF48452">
    <property type="entry name" value="TPR-like"/>
    <property type="match status" value="1"/>
</dbReference>
<evidence type="ECO:0000256" key="2">
    <source>
        <dbReference type="ARBA" id="ARBA00022737"/>
    </source>
</evidence>
<dbReference type="InterPro" id="IPR046357">
    <property type="entry name" value="PPIase_dom_sf"/>
</dbReference>
<evidence type="ECO:0000256" key="5">
    <source>
        <dbReference type="PROSITE-ProRule" id="PRU00339"/>
    </source>
</evidence>
<comment type="similarity">
    <text evidence="1">Belongs to the FKBP6 family.</text>
</comment>
<dbReference type="GO" id="GO:0034587">
    <property type="term" value="P:piRNA processing"/>
    <property type="evidence" value="ECO:0007669"/>
    <property type="project" value="TreeGrafter"/>
</dbReference>
<sequence>MAKFVDAKLPGFKIDDLINKDGITFDIGEQYCEENDEEFAYTPLMQYSNEEMLDMLNMNDFDDPEELNDDNEKGLSLYSISFAKLKTKMTNLTPDGKVMKYIKQKGTGKGVPDNAQVTVHYIGYFEYRDEPFDSSYSSGKPRVLRLNEANIIPGLHMSICSMQKHEIAVFLIHPDLAYKTFGCPPRIPPNEEVVFIVHLIDYLDNGLANMYETLSLEEKAKFECVVESVKHMLVSAKDNFAKFNVKAAIRDYKKAIDRLETVELKNDKEEVEMNQFLSRAYTNLGICYNKLDMPRSACMSCIRVPIPTAKTHYNYAKALLNLAEYDEAMKELQKGHKLDPSNDAIRKLIQQTNTKQRQYLEIEKRLWKNCFKSKEEQMKVSEFRKAVRDLCQTIINNTDIMRQPLPEGFTEEEHQIIREEAAILGLDVLTHSRYGKNTVYLQKSKA</sequence>
<gene>
    <name evidence="8" type="ORF">DMN91_003194</name>
</gene>
<dbReference type="GO" id="GO:0003755">
    <property type="term" value="F:peptidyl-prolyl cis-trans isomerase activity"/>
    <property type="evidence" value="ECO:0007669"/>
    <property type="project" value="UniProtKB-KW"/>
</dbReference>
<feature type="coiled-coil region" evidence="6">
    <location>
        <begin position="245"/>
        <end position="279"/>
    </location>
</feature>
<dbReference type="GO" id="GO:0051879">
    <property type="term" value="F:Hsp90 protein binding"/>
    <property type="evidence" value="ECO:0007669"/>
    <property type="project" value="TreeGrafter"/>
</dbReference>
<evidence type="ECO:0000256" key="3">
    <source>
        <dbReference type="ARBA" id="ARBA00022803"/>
    </source>
</evidence>
<dbReference type="Gene3D" id="3.10.50.40">
    <property type="match status" value="1"/>
</dbReference>
<evidence type="ECO:0000313" key="8">
    <source>
        <dbReference type="EMBL" id="RLU25102.1"/>
    </source>
</evidence>
<proteinExistence type="inferred from homology"/>
<reference evidence="8 9" key="1">
    <citation type="journal article" date="2018" name="Genome Res.">
        <title>The genomic architecture and molecular evolution of ant odorant receptors.</title>
        <authorList>
            <person name="McKenzie S.K."/>
            <person name="Kronauer D.J.C."/>
        </authorList>
    </citation>
    <scope>NUCLEOTIDE SEQUENCE [LARGE SCALE GENOMIC DNA]</scope>
    <source>
        <strain evidence="8">Clonal line C1</strain>
    </source>
</reference>
<dbReference type="Proteomes" id="UP000279307">
    <property type="component" value="Chromosome 3"/>
</dbReference>
<dbReference type="EC" id="5.2.1.8" evidence="4"/>
<evidence type="ECO:0000256" key="6">
    <source>
        <dbReference type="SAM" id="Coils"/>
    </source>
</evidence>
<dbReference type="InterPro" id="IPR001179">
    <property type="entry name" value="PPIase_FKBP_dom"/>
</dbReference>
<feature type="domain" description="PPIase FKBP-type" evidence="7">
    <location>
        <begin position="114"/>
        <end position="203"/>
    </location>
</feature>
<name>A0A3L8DXT2_OOCBI</name>
<dbReference type="Pfam" id="PF00254">
    <property type="entry name" value="FKBP_C"/>
    <property type="match status" value="1"/>
</dbReference>
<keyword evidence="4" id="KW-0413">Isomerase</keyword>
<evidence type="ECO:0000259" key="7">
    <source>
        <dbReference type="PROSITE" id="PS50059"/>
    </source>
</evidence>